<evidence type="ECO:0000313" key="14">
    <source>
        <dbReference type="Proteomes" id="UP000014500"/>
    </source>
</evidence>
<dbReference type="FunFam" id="3.30.40.10:FF:000069">
    <property type="entry name" value="E3 ubiquitin-protein ligase RNF115"/>
    <property type="match status" value="1"/>
</dbReference>
<dbReference type="SMART" id="SM00184">
    <property type="entry name" value="RING"/>
    <property type="match status" value="1"/>
</dbReference>
<evidence type="ECO:0000256" key="11">
    <source>
        <dbReference type="SAM" id="SignalP"/>
    </source>
</evidence>
<dbReference type="EnsemblMetazoa" id="SMAR002858-RA">
    <property type="protein sequence ID" value="SMAR002858-PA"/>
    <property type="gene ID" value="SMAR002858"/>
</dbReference>
<dbReference type="PANTHER" id="PTHR45931:SF3">
    <property type="entry name" value="RING ZINC FINGER-CONTAINING PROTEIN"/>
    <property type="match status" value="1"/>
</dbReference>
<dbReference type="Gene3D" id="3.30.40.10">
    <property type="entry name" value="Zinc/RING finger domain, C3HC4 (zinc finger)"/>
    <property type="match status" value="1"/>
</dbReference>
<reference evidence="14" key="1">
    <citation type="submission" date="2011-05" db="EMBL/GenBank/DDBJ databases">
        <authorList>
            <person name="Richards S.R."/>
            <person name="Qu J."/>
            <person name="Jiang H."/>
            <person name="Jhangiani S.N."/>
            <person name="Agravi P."/>
            <person name="Goodspeed R."/>
            <person name="Gross S."/>
            <person name="Mandapat C."/>
            <person name="Jackson L."/>
            <person name="Mathew T."/>
            <person name="Pu L."/>
            <person name="Thornton R."/>
            <person name="Saada N."/>
            <person name="Wilczek-Boney K.B."/>
            <person name="Lee S."/>
            <person name="Kovar C."/>
            <person name="Wu Y."/>
            <person name="Scherer S.E."/>
            <person name="Worley K.C."/>
            <person name="Muzny D.M."/>
            <person name="Gibbs R."/>
        </authorList>
    </citation>
    <scope>NUCLEOTIDE SEQUENCE</scope>
    <source>
        <strain evidence="14">Brora</strain>
    </source>
</reference>
<keyword evidence="11" id="KW-0732">Signal</keyword>
<evidence type="ECO:0000256" key="3">
    <source>
        <dbReference type="ARBA" id="ARBA00012483"/>
    </source>
</evidence>
<reference evidence="13" key="2">
    <citation type="submission" date="2015-02" db="UniProtKB">
        <authorList>
            <consortium name="EnsemblMetazoa"/>
        </authorList>
    </citation>
    <scope>IDENTIFICATION</scope>
</reference>
<dbReference type="GO" id="GO:0005634">
    <property type="term" value="C:nucleus"/>
    <property type="evidence" value="ECO:0007669"/>
    <property type="project" value="TreeGrafter"/>
</dbReference>
<dbReference type="GO" id="GO:0008270">
    <property type="term" value="F:zinc ion binding"/>
    <property type="evidence" value="ECO:0007669"/>
    <property type="project" value="UniProtKB-KW"/>
</dbReference>
<dbReference type="GO" id="GO:0061630">
    <property type="term" value="F:ubiquitin protein ligase activity"/>
    <property type="evidence" value="ECO:0007669"/>
    <property type="project" value="UniProtKB-EC"/>
</dbReference>
<dbReference type="HOGENOM" id="CLU_034892_0_2_1"/>
<organism evidence="13 14">
    <name type="scientific">Strigamia maritima</name>
    <name type="common">European centipede</name>
    <name type="synonym">Geophilus maritimus</name>
    <dbReference type="NCBI Taxonomy" id="126957"/>
    <lineage>
        <taxon>Eukaryota</taxon>
        <taxon>Metazoa</taxon>
        <taxon>Ecdysozoa</taxon>
        <taxon>Arthropoda</taxon>
        <taxon>Myriapoda</taxon>
        <taxon>Chilopoda</taxon>
        <taxon>Pleurostigmophora</taxon>
        <taxon>Geophilomorpha</taxon>
        <taxon>Linotaeniidae</taxon>
        <taxon>Strigamia</taxon>
    </lineage>
</organism>
<evidence type="ECO:0000256" key="6">
    <source>
        <dbReference type="ARBA" id="ARBA00022771"/>
    </source>
</evidence>
<dbReference type="EMBL" id="JH431252">
    <property type="status" value="NOT_ANNOTATED_CDS"/>
    <property type="molecule type" value="Genomic_DNA"/>
</dbReference>
<evidence type="ECO:0000259" key="12">
    <source>
        <dbReference type="PROSITE" id="PS50089"/>
    </source>
</evidence>
<accession>T1IPA9</accession>
<dbReference type="AlphaFoldDB" id="T1IPA9"/>
<feature type="region of interest" description="Disordered" evidence="10">
    <location>
        <begin position="299"/>
        <end position="328"/>
    </location>
</feature>
<dbReference type="GO" id="GO:0006511">
    <property type="term" value="P:ubiquitin-dependent protein catabolic process"/>
    <property type="evidence" value="ECO:0007669"/>
    <property type="project" value="TreeGrafter"/>
</dbReference>
<dbReference type="InterPro" id="IPR013083">
    <property type="entry name" value="Znf_RING/FYVE/PHD"/>
</dbReference>
<evidence type="ECO:0000256" key="7">
    <source>
        <dbReference type="ARBA" id="ARBA00022786"/>
    </source>
</evidence>
<evidence type="ECO:0000256" key="9">
    <source>
        <dbReference type="PROSITE-ProRule" id="PRU00175"/>
    </source>
</evidence>
<dbReference type="Pfam" id="PF13639">
    <property type="entry name" value="zf-RING_2"/>
    <property type="match status" value="1"/>
</dbReference>
<keyword evidence="8" id="KW-0862">Zinc</keyword>
<evidence type="ECO:0000256" key="4">
    <source>
        <dbReference type="ARBA" id="ARBA00022679"/>
    </source>
</evidence>
<comment type="catalytic activity">
    <reaction evidence="1">
        <text>S-ubiquitinyl-[E2 ubiquitin-conjugating enzyme]-L-cysteine + [acceptor protein]-L-lysine = [E2 ubiquitin-conjugating enzyme]-L-cysteine + N(6)-ubiquitinyl-[acceptor protein]-L-lysine.</text>
        <dbReference type="EC" id="2.3.2.27"/>
    </reaction>
</comment>
<proteinExistence type="predicted"/>
<dbReference type="EC" id="2.3.2.27" evidence="3"/>
<dbReference type="GO" id="GO:0000209">
    <property type="term" value="P:protein polyubiquitination"/>
    <property type="evidence" value="ECO:0007669"/>
    <property type="project" value="UniProtKB-ARBA"/>
</dbReference>
<evidence type="ECO:0000256" key="5">
    <source>
        <dbReference type="ARBA" id="ARBA00022723"/>
    </source>
</evidence>
<dbReference type="STRING" id="126957.T1IPA9"/>
<evidence type="ECO:0000256" key="2">
    <source>
        <dbReference type="ARBA" id="ARBA00004906"/>
    </source>
</evidence>
<dbReference type="Proteomes" id="UP000014500">
    <property type="component" value="Unassembled WGS sequence"/>
</dbReference>
<dbReference type="PhylomeDB" id="T1IPA9"/>
<evidence type="ECO:0000256" key="10">
    <source>
        <dbReference type="SAM" id="MobiDB-lite"/>
    </source>
</evidence>
<feature type="region of interest" description="Disordered" evidence="10">
    <location>
        <begin position="112"/>
        <end position="145"/>
    </location>
</feature>
<dbReference type="PROSITE" id="PS50089">
    <property type="entry name" value="ZF_RING_2"/>
    <property type="match status" value="1"/>
</dbReference>
<dbReference type="SUPFAM" id="SSF57850">
    <property type="entry name" value="RING/U-box"/>
    <property type="match status" value="1"/>
</dbReference>
<keyword evidence="7" id="KW-0833">Ubl conjugation pathway</keyword>
<comment type="pathway">
    <text evidence="2">Protein modification; protein ubiquitination.</text>
</comment>
<feature type="chain" id="PRO_5004589833" description="RING-type E3 ubiquitin transferase" evidence="11">
    <location>
        <begin position="22"/>
        <end position="328"/>
    </location>
</feature>
<evidence type="ECO:0000256" key="8">
    <source>
        <dbReference type="ARBA" id="ARBA00022833"/>
    </source>
</evidence>
<dbReference type="InterPro" id="IPR051834">
    <property type="entry name" value="RING_finger_E3_ligase"/>
</dbReference>
<dbReference type="InterPro" id="IPR001841">
    <property type="entry name" value="Znf_RING"/>
</dbReference>
<feature type="compositionally biased region" description="Low complexity" evidence="10">
    <location>
        <begin position="310"/>
        <end position="320"/>
    </location>
</feature>
<evidence type="ECO:0000256" key="1">
    <source>
        <dbReference type="ARBA" id="ARBA00000900"/>
    </source>
</evidence>
<dbReference type="OMA" id="MVPDPHC"/>
<keyword evidence="6 9" id="KW-0863">Zinc-finger</keyword>
<keyword evidence="14" id="KW-1185">Reference proteome</keyword>
<name>T1IPA9_STRMM</name>
<keyword evidence="4" id="KW-0808">Transferase</keyword>
<sequence length="328" mass="36556">MLNFFAFVALLVGSRSPLAFATRIPFHHEKCKMAEAAVESLSTRFFCHKCTQEINPVLPDYTCPRCCSGFIEELGQTSLENPNDYSEDDADPDSQFVEIWGRSLFGSLGQLNAEEGSTSRDERSGPSSSSSTSQHRRPGAFIPRTRVSIRRRSPVMVDRPPSIEGLLQQIFSHLTSGAGAGQNNTAFPVSFLNLHGNPGDYAWGRGGLDTIITQLLNQLDGTGPPPLPQDRISRIPMVNISKEQVDKTLQCTVCMEDFRQGEPVRRLLCQHHFHNDCIVPWLELHGTCPICRKYLNDDDEYEDDDLGPESSSHPTSQSQSVYFTDDCD</sequence>
<dbReference type="PANTHER" id="PTHR45931">
    <property type="entry name" value="SI:CH211-59O9.10"/>
    <property type="match status" value="1"/>
</dbReference>
<keyword evidence="5" id="KW-0479">Metal-binding</keyword>
<protein>
    <recommendedName>
        <fullName evidence="3">RING-type E3 ubiquitin transferase</fullName>
        <ecNumber evidence="3">2.3.2.27</ecNumber>
    </recommendedName>
</protein>
<feature type="domain" description="RING-type" evidence="12">
    <location>
        <begin position="251"/>
        <end position="292"/>
    </location>
</feature>
<dbReference type="eggNOG" id="KOG0800">
    <property type="taxonomic scope" value="Eukaryota"/>
</dbReference>
<evidence type="ECO:0000313" key="13">
    <source>
        <dbReference type="EnsemblMetazoa" id="SMAR002858-PA"/>
    </source>
</evidence>
<feature type="signal peptide" evidence="11">
    <location>
        <begin position="1"/>
        <end position="21"/>
    </location>
</feature>